<dbReference type="GO" id="GO:0016787">
    <property type="term" value="F:hydrolase activity"/>
    <property type="evidence" value="ECO:0007669"/>
    <property type="project" value="UniProtKB-KW"/>
</dbReference>
<dbReference type="InterPro" id="IPR011646">
    <property type="entry name" value="KAP_P-loop"/>
</dbReference>
<dbReference type="InterPro" id="IPR027417">
    <property type="entry name" value="P-loop_NTPase"/>
</dbReference>
<sequence>MNKLQAIRQQLRCKLYNIAAELEYTPLDPTWLSNLKGNVESRLKRAITNNENLILLLIGPPRSGKTHIVKSTLAKLRNEEDPKRLAIVSIETWNFKDDGKCMRSILIQLERIVGSRSNQGSHQVVSELQARLLHCIKLCNRNGMYIIIVIHGLEKFTQGIYDCSKTTGSCVKRQGLLYFLSNAMQLSETAFTMLCVTSDLKTIDRMEKRVKSRFMHETIYCVDNNSTIQGTIELVPGVCMQLTPVQKAFVEAELLCGRSLESIVKSVIGVCLLDPGYNGESVVPSELVKKALEESSEKNCVREQILRCNFAEHLILVALTRLHFRGCYPQTFHNIHGDILNLVYLNPRERDSIPHVDTLRRAFLDLVEIGLVEWVNYSINNIENVRFRACANNINASTIPCRFGYYKLYFNLPHKEYLPTFLSQWLSQANRALT</sequence>
<organism evidence="2 3">
    <name type="scientific">Babesia duncani</name>
    <dbReference type="NCBI Taxonomy" id="323732"/>
    <lineage>
        <taxon>Eukaryota</taxon>
        <taxon>Sar</taxon>
        <taxon>Alveolata</taxon>
        <taxon>Apicomplexa</taxon>
        <taxon>Aconoidasida</taxon>
        <taxon>Piroplasmida</taxon>
        <taxon>Babesiidae</taxon>
        <taxon>Babesia</taxon>
    </lineage>
</organism>
<dbReference type="PANTHER" id="PTHR12087:SF0">
    <property type="entry name" value="ORIGIN RECOGNITION COMPLEX SUBUNIT 4"/>
    <property type="match status" value="1"/>
</dbReference>
<keyword evidence="2" id="KW-0378">Hydrolase</keyword>
<name>A0AAD9PKR7_9APIC</name>
<comment type="caution">
    <text evidence="2">The sequence shown here is derived from an EMBL/GenBank/DDBJ whole genome shotgun (WGS) entry which is preliminary data.</text>
</comment>
<dbReference type="KEGG" id="bdw:94336204"/>
<dbReference type="GO" id="GO:0003688">
    <property type="term" value="F:DNA replication origin binding"/>
    <property type="evidence" value="ECO:0007669"/>
    <property type="project" value="TreeGrafter"/>
</dbReference>
<dbReference type="EMBL" id="JALLKP010000002">
    <property type="protein sequence ID" value="KAK2196657.1"/>
    <property type="molecule type" value="Genomic_DNA"/>
</dbReference>
<dbReference type="SUPFAM" id="SSF52540">
    <property type="entry name" value="P-loop containing nucleoside triphosphate hydrolases"/>
    <property type="match status" value="1"/>
</dbReference>
<dbReference type="Gene3D" id="3.40.50.300">
    <property type="entry name" value="P-loop containing nucleotide triphosphate hydrolases"/>
    <property type="match status" value="1"/>
</dbReference>
<gene>
    <name evidence="2" type="ORF">BdWA1_001906</name>
</gene>
<protein>
    <submittedName>
        <fullName evidence="2">Bifunctional Origin recognition complex subunit 4/P-loop containing nucleoside triphosphate hydrolase</fullName>
    </submittedName>
</protein>
<evidence type="ECO:0000259" key="1">
    <source>
        <dbReference type="Pfam" id="PF07693"/>
    </source>
</evidence>
<dbReference type="PANTHER" id="PTHR12087">
    <property type="entry name" value="ORIGIN RECOGNITION COMPLEX SUBUNIT 4"/>
    <property type="match status" value="1"/>
</dbReference>
<evidence type="ECO:0000313" key="3">
    <source>
        <dbReference type="Proteomes" id="UP001214638"/>
    </source>
</evidence>
<dbReference type="Proteomes" id="UP001214638">
    <property type="component" value="Unassembled WGS sequence"/>
</dbReference>
<dbReference type="InterPro" id="IPR016527">
    <property type="entry name" value="ORC4"/>
</dbReference>
<evidence type="ECO:0000313" key="2">
    <source>
        <dbReference type="EMBL" id="KAK2196657.1"/>
    </source>
</evidence>
<dbReference type="RefSeq" id="XP_067803499.1">
    <property type="nucleotide sequence ID" value="XM_067946935.1"/>
</dbReference>
<dbReference type="AlphaFoldDB" id="A0AAD9PKR7"/>
<dbReference type="GO" id="GO:0005664">
    <property type="term" value="C:nuclear origin of replication recognition complex"/>
    <property type="evidence" value="ECO:0007669"/>
    <property type="project" value="TreeGrafter"/>
</dbReference>
<dbReference type="GO" id="GO:0006270">
    <property type="term" value="P:DNA replication initiation"/>
    <property type="evidence" value="ECO:0007669"/>
    <property type="project" value="TreeGrafter"/>
</dbReference>
<reference evidence="2" key="1">
    <citation type="journal article" date="2023" name="Nat. Microbiol.">
        <title>Babesia duncani multi-omics identifies virulence factors and drug targets.</title>
        <authorList>
            <person name="Singh P."/>
            <person name="Lonardi S."/>
            <person name="Liang Q."/>
            <person name="Vydyam P."/>
            <person name="Khabirova E."/>
            <person name="Fang T."/>
            <person name="Gihaz S."/>
            <person name="Thekkiniath J."/>
            <person name="Munshi M."/>
            <person name="Abel S."/>
            <person name="Ciampossin L."/>
            <person name="Batugedara G."/>
            <person name="Gupta M."/>
            <person name="Lu X.M."/>
            <person name="Lenz T."/>
            <person name="Chakravarty S."/>
            <person name="Cornillot E."/>
            <person name="Hu Y."/>
            <person name="Ma W."/>
            <person name="Gonzalez L.M."/>
            <person name="Sanchez S."/>
            <person name="Estrada K."/>
            <person name="Sanchez-Flores A."/>
            <person name="Montero E."/>
            <person name="Harb O.S."/>
            <person name="Le Roch K.G."/>
            <person name="Mamoun C.B."/>
        </authorList>
    </citation>
    <scope>NUCLEOTIDE SEQUENCE</scope>
    <source>
        <strain evidence="2">WA1</strain>
    </source>
</reference>
<dbReference type="Pfam" id="PF07693">
    <property type="entry name" value="KAP_NTPase"/>
    <property type="match status" value="1"/>
</dbReference>
<accession>A0AAD9PKR7</accession>
<keyword evidence="3" id="KW-1185">Reference proteome</keyword>
<dbReference type="GeneID" id="94336204"/>
<feature type="domain" description="KAP NTPase" evidence="1">
    <location>
        <begin position="53"/>
        <end position="135"/>
    </location>
</feature>
<proteinExistence type="predicted"/>